<evidence type="ECO:0000313" key="8">
    <source>
        <dbReference type="Proteomes" id="UP000095605"/>
    </source>
</evidence>
<comment type="subcellular location">
    <subcellularLocation>
        <location evidence="1">Golgi apparatus membrane</location>
        <topology evidence="1">Peripheral membrane protein</topology>
        <orientation evidence="1">Cytoplasmic side</orientation>
    </subcellularLocation>
</comment>
<dbReference type="Pfam" id="PF05719">
    <property type="entry name" value="GPP34"/>
    <property type="match status" value="1"/>
</dbReference>
<dbReference type="EMBL" id="LPNL01000009">
    <property type="protein sequence ID" value="OEJ81285.1"/>
    <property type="molecule type" value="Genomic_DNA"/>
</dbReference>
<reference evidence="8" key="1">
    <citation type="journal article" date="2016" name="Genome Announc.">
        <title>Genome sequences of three species of Hanseniaspora isolated from spontaneous wine fermentations.</title>
        <authorList>
            <person name="Sternes P.R."/>
            <person name="Lee D."/>
            <person name="Kutyna D.R."/>
            <person name="Borneman A.R."/>
        </authorList>
    </citation>
    <scope>NUCLEOTIDE SEQUENCE [LARGE SCALE GENOMIC DNA]</scope>
    <source>
        <strain evidence="8">AWRI3578</strain>
    </source>
</reference>
<gene>
    <name evidence="7" type="ORF">AWRI3578_g4089</name>
</gene>
<evidence type="ECO:0000256" key="6">
    <source>
        <dbReference type="SAM" id="MobiDB-lite"/>
    </source>
</evidence>
<dbReference type="InterPro" id="IPR008628">
    <property type="entry name" value="GPP34-like"/>
</dbReference>
<dbReference type="GO" id="GO:0007030">
    <property type="term" value="P:Golgi organization"/>
    <property type="evidence" value="ECO:0007669"/>
    <property type="project" value="TreeGrafter"/>
</dbReference>
<organism evidence="7 8">
    <name type="scientific">Hanseniaspora opuntiae</name>
    <dbReference type="NCBI Taxonomy" id="211096"/>
    <lineage>
        <taxon>Eukaryota</taxon>
        <taxon>Fungi</taxon>
        <taxon>Dikarya</taxon>
        <taxon>Ascomycota</taxon>
        <taxon>Saccharomycotina</taxon>
        <taxon>Saccharomycetes</taxon>
        <taxon>Saccharomycodales</taxon>
        <taxon>Saccharomycodaceae</taxon>
        <taxon>Hanseniaspora</taxon>
    </lineage>
</organism>
<dbReference type="AlphaFoldDB" id="A0A1E5R304"/>
<keyword evidence="3" id="KW-0333">Golgi apparatus</keyword>
<evidence type="ECO:0000256" key="3">
    <source>
        <dbReference type="ARBA" id="ARBA00023034"/>
    </source>
</evidence>
<keyword evidence="4" id="KW-0446">Lipid-binding</keyword>
<feature type="compositionally biased region" description="Acidic residues" evidence="6">
    <location>
        <begin position="13"/>
        <end position="22"/>
    </location>
</feature>
<dbReference type="GO" id="GO:0005802">
    <property type="term" value="C:trans-Golgi network"/>
    <property type="evidence" value="ECO:0007669"/>
    <property type="project" value="TreeGrafter"/>
</dbReference>
<keyword evidence="5" id="KW-0472">Membrane</keyword>
<comment type="similarity">
    <text evidence="2">Belongs to the GOLPH3/VPS74 family.</text>
</comment>
<dbReference type="GO" id="GO:0070273">
    <property type="term" value="F:phosphatidylinositol-4-phosphate binding"/>
    <property type="evidence" value="ECO:0007669"/>
    <property type="project" value="InterPro"/>
</dbReference>
<dbReference type="GO" id="GO:0005829">
    <property type="term" value="C:cytosol"/>
    <property type="evidence" value="ECO:0007669"/>
    <property type="project" value="TreeGrafter"/>
</dbReference>
<sequence>MIHRRGGRKKDDEENSDSETDFVTDSLSKVTLNKTAKGNASNLSSGKTDSGSTQSADLIVPELTLMEEVVLLGLKSDGMLSFWNDNISYALRGLIIMELALRKKIRIIDEPARKRYDLSERLIEVVDQTKTGEFLLDETLNLMVQDNADHQRSISSWIDLLSGETWNLLKINYQLKQVRERICKELADKGVLRTEMRNYFVVDVVSWPIIDQSCKDAIKRRVMSALVNRNLQLNYNKYFPENTSFKNIRTLCLVTGAQGSNVLEKVLQSLEYEKRDKGFERAQELCEQFSKYPFDLNSGTKSGISVNIYQLIEEEIKNNPGCELYLEIVAGVIEIFTTMDSLI</sequence>
<dbReference type="PANTHER" id="PTHR12704">
    <property type="entry name" value="TRANS-GOLGI PROTEIN GMX33"/>
    <property type="match status" value="1"/>
</dbReference>
<dbReference type="GO" id="GO:0000139">
    <property type="term" value="C:Golgi membrane"/>
    <property type="evidence" value="ECO:0007669"/>
    <property type="project" value="UniProtKB-SubCell"/>
</dbReference>
<dbReference type="GO" id="GO:0006890">
    <property type="term" value="P:retrograde vesicle-mediated transport, Golgi to endoplasmic reticulum"/>
    <property type="evidence" value="ECO:0007669"/>
    <property type="project" value="TreeGrafter"/>
</dbReference>
<feature type="region of interest" description="Disordered" evidence="6">
    <location>
        <begin position="1"/>
        <end position="24"/>
    </location>
</feature>
<dbReference type="InterPro" id="IPR038261">
    <property type="entry name" value="GPP34-like_sf"/>
</dbReference>
<evidence type="ECO:0000256" key="4">
    <source>
        <dbReference type="ARBA" id="ARBA00023121"/>
    </source>
</evidence>
<proteinExistence type="inferred from homology"/>
<dbReference type="GO" id="GO:0043001">
    <property type="term" value="P:Golgi to plasma membrane protein transport"/>
    <property type="evidence" value="ECO:0007669"/>
    <property type="project" value="TreeGrafter"/>
</dbReference>
<dbReference type="Gene3D" id="1.10.3630.10">
    <property type="entry name" value="yeast vps74-n-term truncation variant domain like"/>
    <property type="match status" value="1"/>
</dbReference>
<evidence type="ECO:0000256" key="1">
    <source>
        <dbReference type="ARBA" id="ARBA00004255"/>
    </source>
</evidence>
<name>A0A1E5R304_9ASCO</name>
<dbReference type="GO" id="GO:0048194">
    <property type="term" value="P:Golgi vesicle budding"/>
    <property type="evidence" value="ECO:0007669"/>
    <property type="project" value="TreeGrafter"/>
</dbReference>
<comment type="caution">
    <text evidence="7">The sequence shown here is derived from an EMBL/GenBank/DDBJ whole genome shotgun (WGS) entry which is preliminary data.</text>
</comment>
<protein>
    <submittedName>
        <fullName evidence="7">Vacuolar protein sorting-associated protein 74</fullName>
    </submittedName>
</protein>
<evidence type="ECO:0000256" key="2">
    <source>
        <dbReference type="ARBA" id="ARBA00007284"/>
    </source>
</evidence>
<accession>A0A1E5R304</accession>
<evidence type="ECO:0000313" key="7">
    <source>
        <dbReference type="EMBL" id="OEJ81285.1"/>
    </source>
</evidence>
<dbReference type="Proteomes" id="UP000095605">
    <property type="component" value="Unassembled WGS sequence"/>
</dbReference>
<dbReference type="PANTHER" id="PTHR12704:SF2">
    <property type="entry name" value="GOLGI PHOSPHOPROTEIN 3 HOMOLOG SAURON"/>
    <property type="match status" value="1"/>
</dbReference>
<dbReference type="OrthoDB" id="2189106at2759"/>
<evidence type="ECO:0000256" key="5">
    <source>
        <dbReference type="ARBA" id="ARBA00023136"/>
    </source>
</evidence>
<dbReference type="GO" id="GO:0031985">
    <property type="term" value="C:Golgi cisterna"/>
    <property type="evidence" value="ECO:0007669"/>
    <property type="project" value="TreeGrafter"/>
</dbReference>
<keyword evidence="8" id="KW-1185">Reference proteome</keyword>